<dbReference type="Pfam" id="PF11875">
    <property type="entry name" value="DnaJ-like_C11_C"/>
    <property type="match status" value="1"/>
</dbReference>
<dbReference type="InterPro" id="IPR036869">
    <property type="entry name" value="J_dom_sf"/>
</dbReference>
<dbReference type="VEuPathDB" id="FungiDB:H310_09912"/>
<dbReference type="STRING" id="157072.A0A024TSG4"/>
<dbReference type="GeneID" id="20086962"/>
<reference evidence="3" key="1">
    <citation type="submission" date="2013-12" db="EMBL/GenBank/DDBJ databases">
        <title>The Genome Sequence of Aphanomyces invadans NJM9701.</title>
        <authorList>
            <consortium name="The Broad Institute Genomics Platform"/>
            <person name="Russ C."/>
            <person name="Tyler B."/>
            <person name="van West P."/>
            <person name="Dieguez-Uribeondo J."/>
            <person name="Young S.K."/>
            <person name="Zeng Q."/>
            <person name="Gargeya S."/>
            <person name="Fitzgerald M."/>
            <person name="Abouelleil A."/>
            <person name="Alvarado L."/>
            <person name="Chapman S.B."/>
            <person name="Gainer-Dewar J."/>
            <person name="Goldberg J."/>
            <person name="Griggs A."/>
            <person name="Gujja S."/>
            <person name="Hansen M."/>
            <person name="Howarth C."/>
            <person name="Imamovic A."/>
            <person name="Ireland A."/>
            <person name="Larimer J."/>
            <person name="McCowan C."/>
            <person name="Murphy C."/>
            <person name="Pearson M."/>
            <person name="Poon T.W."/>
            <person name="Priest M."/>
            <person name="Roberts A."/>
            <person name="Saif S."/>
            <person name="Shea T."/>
            <person name="Sykes S."/>
            <person name="Wortman J."/>
            <person name="Nusbaum C."/>
            <person name="Birren B."/>
        </authorList>
    </citation>
    <scope>NUCLEOTIDE SEQUENCE [LARGE SCALE GENOMIC DNA]</scope>
    <source>
        <strain evidence="3">NJM9701</strain>
    </source>
</reference>
<organism evidence="3">
    <name type="scientific">Aphanomyces invadans</name>
    <dbReference type="NCBI Taxonomy" id="157072"/>
    <lineage>
        <taxon>Eukaryota</taxon>
        <taxon>Sar</taxon>
        <taxon>Stramenopiles</taxon>
        <taxon>Oomycota</taxon>
        <taxon>Saprolegniomycetes</taxon>
        <taxon>Saprolegniales</taxon>
        <taxon>Verrucalvaceae</taxon>
        <taxon>Aphanomyces</taxon>
    </lineage>
</organism>
<dbReference type="AlphaFoldDB" id="A0A024TSG4"/>
<feature type="domain" description="J" evidence="2">
    <location>
        <begin position="16"/>
        <end position="81"/>
    </location>
</feature>
<evidence type="ECO:0000259" key="2">
    <source>
        <dbReference type="PROSITE" id="PS50076"/>
    </source>
</evidence>
<dbReference type="Gene3D" id="1.10.287.110">
    <property type="entry name" value="DnaJ domain"/>
    <property type="match status" value="1"/>
</dbReference>
<dbReference type="InterPro" id="IPR052243">
    <property type="entry name" value="Mito_inner_membrane_organizer"/>
</dbReference>
<dbReference type="InterPro" id="IPR024586">
    <property type="entry name" value="DnaJ-like_C11_C"/>
</dbReference>
<keyword evidence="1" id="KW-0143">Chaperone</keyword>
<dbReference type="SUPFAM" id="SSF46565">
    <property type="entry name" value="Chaperone J-domain"/>
    <property type="match status" value="1"/>
</dbReference>
<dbReference type="InterPro" id="IPR001623">
    <property type="entry name" value="DnaJ_domain"/>
</dbReference>
<protein>
    <recommendedName>
        <fullName evidence="2">J domain-containing protein</fullName>
    </recommendedName>
</protein>
<accession>A0A024TSG4</accession>
<sequence>MADLPPIWFDAAPDTDYYAALNVHRDASTEEIRRAFFVLSREFHPDKTAHRDDANQQYPRLDRAYKVLSSRPLRLAYDQYGERGVVALEEDKEVDDWSIANYAHPDEYVQERLRLLLRRWYEKQLEAPFSSQTDCEVEVDARDFVQHPMYSLKQLFNKQHRMIGISQMVMRQSTNIHVSRNTTVVVGGYLYDKHGLGLGALTCGINYVTADPGALRIHLNSEIGWTPKLSVHLEQPVSTLTSCFLMPETTVDGLDVTVGVHHVMRLLPHLAPLQGSMMLSANNGLSSSLMVHHDSYQSRATVAIRNQGPSVGLSVRKQMTPSSSAKVSMDVGVGGVALTMGSSGKVSRRSRLSLGLRFALQGISVRLGFARGNVRFVVPVVVAPLSTANAWNTLVAATAPFLVAAVVGQVVKPARKRKEQAARQSAHARRVSYLMEARRCALSQQTLMGKQAAKNTALDGGVNVLVARYGQNPSTAHDCDESSFEHVNVDVTIPVQFFLQNGRLYLPSTSKAGLLGFYNPMLGLYDPADASHPAQPHLYIRYAFDGHVYEATFGDLQQVVLPSAHAQHMGQVGQLF</sequence>
<dbReference type="PANTHER" id="PTHR44157:SF1">
    <property type="entry name" value="DNAJ HOMOLOG SUBFAMILY C MEMBER 11"/>
    <property type="match status" value="1"/>
</dbReference>
<dbReference type="GO" id="GO:0005739">
    <property type="term" value="C:mitochondrion"/>
    <property type="evidence" value="ECO:0007669"/>
    <property type="project" value="GOC"/>
</dbReference>
<dbReference type="GO" id="GO:0042407">
    <property type="term" value="P:cristae formation"/>
    <property type="evidence" value="ECO:0007669"/>
    <property type="project" value="TreeGrafter"/>
</dbReference>
<dbReference type="eggNOG" id="KOG0718">
    <property type="taxonomic scope" value="Eukaryota"/>
</dbReference>
<dbReference type="SMART" id="SM00271">
    <property type="entry name" value="DnaJ"/>
    <property type="match status" value="1"/>
</dbReference>
<dbReference type="Pfam" id="PF00226">
    <property type="entry name" value="DnaJ"/>
    <property type="match status" value="1"/>
</dbReference>
<gene>
    <name evidence="3" type="ORF">H310_09912</name>
</gene>
<dbReference type="EMBL" id="KI913974">
    <property type="protein sequence ID" value="ETV97100.1"/>
    <property type="molecule type" value="Genomic_DNA"/>
</dbReference>
<dbReference type="PRINTS" id="PR00625">
    <property type="entry name" value="JDOMAIN"/>
</dbReference>
<name>A0A024TSG4_9STRA</name>
<dbReference type="PANTHER" id="PTHR44157">
    <property type="entry name" value="DNAJ HOMOLOG SUBFAMILY C MEMBER 11"/>
    <property type="match status" value="1"/>
</dbReference>
<dbReference type="PROSITE" id="PS50076">
    <property type="entry name" value="DNAJ_2"/>
    <property type="match status" value="1"/>
</dbReference>
<dbReference type="OrthoDB" id="18010at2759"/>
<proteinExistence type="predicted"/>
<dbReference type="CDD" id="cd06257">
    <property type="entry name" value="DnaJ"/>
    <property type="match status" value="1"/>
</dbReference>
<dbReference type="RefSeq" id="XP_008874346.1">
    <property type="nucleotide sequence ID" value="XM_008876124.1"/>
</dbReference>
<evidence type="ECO:0000256" key="1">
    <source>
        <dbReference type="ARBA" id="ARBA00023186"/>
    </source>
</evidence>
<evidence type="ECO:0000313" key="3">
    <source>
        <dbReference type="EMBL" id="ETV97100.1"/>
    </source>
</evidence>